<evidence type="ECO:0000313" key="6">
    <source>
        <dbReference type="EMBL" id="KRO17203.1"/>
    </source>
</evidence>
<dbReference type="InterPro" id="IPR006225">
    <property type="entry name" value="PsdUridine_synth_RluC/D"/>
</dbReference>
<evidence type="ECO:0000259" key="5">
    <source>
        <dbReference type="Pfam" id="PF00849"/>
    </source>
</evidence>
<proteinExistence type="inferred from homology"/>
<dbReference type="EC" id="5.4.99.-" evidence="4"/>
<evidence type="ECO:0000256" key="3">
    <source>
        <dbReference type="PIRSR" id="PIRSR606225-1"/>
    </source>
</evidence>
<feature type="active site" evidence="3">
    <location>
        <position position="128"/>
    </location>
</feature>
<dbReference type="SUPFAM" id="SSF55120">
    <property type="entry name" value="Pseudouridine synthase"/>
    <property type="match status" value="1"/>
</dbReference>
<evidence type="ECO:0000256" key="4">
    <source>
        <dbReference type="RuleBase" id="RU362028"/>
    </source>
</evidence>
<dbReference type="EMBL" id="JQCE01000021">
    <property type="protein sequence ID" value="KRO17203.1"/>
    <property type="molecule type" value="Genomic_DNA"/>
</dbReference>
<dbReference type="Pfam" id="PF00849">
    <property type="entry name" value="PseudoU_synth_2"/>
    <property type="match status" value="1"/>
</dbReference>
<dbReference type="PANTHER" id="PTHR21600:SF35">
    <property type="entry name" value="PSEUDOURIDINE SYNTHASE"/>
    <property type="match status" value="1"/>
</dbReference>
<dbReference type="InterPro" id="IPR050188">
    <property type="entry name" value="RluA_PseudoU_synthase"/>
</dbReference>
<dbReference type="InterPro" id="IPR020103">
    <property type="entry name" value="PsdUridine_synth_cat_dom_sf"/>
</dbReference>
<dbReference type="PATRIC" id="fig|1293598.4.peg.564"/>
<dbReference type="STRING" id="1293598.IV56_GL000530"/>
<dbReference type="AlphaFoldDB" id="A0A0R2N061"/>
<comment type="catalytic activity">
    <reaction evidence="1 4">
        <text>a uridine in RNA = a pseudouridine in RNA</text>
        <dbReference type="Rhea" id="RHEA:48348"/>
        <dbReference type="Rhea" id="RHEA-COMP:12068"/>
        <dbReference type="Rhea" id="RHEA-COMP:12069"/>
        <dbReference type="ChEBI" id="CHEBI:65314"/>
        <dbReference type="ChEBI" id="CHEBI:65315"/>
    </reaction>
</comment>
<dbReference type="GO" id="GO:0003723">
    <property type="term" value="F:RNA binding"/>
    <property type="evidence" value="ECO:0007669"/>
    <property type="project" value="InterPro"/>
</dbReference>
<evidence type="ECO:0000313" key="7">
    <source>
        <dbReference type="Proteomes" id="UP000050969"/>
    </source>
</evidence>
<organism evidence="6 7">
    <name type="scientific">Lacticaseibacillus saniviri JCM 17471 = DSM 24301</name>
    <dbReference type="NCBI Taxonomy" id="1293598"/>
    <lineage>
        <taxon>Bacteria</taxon>
        <taxon>Bacillati</taxon>
        <taxon>Bacillota</taxon>
        <taxon>Bacilli</taxon>
        <taxon>Lactobacillales</taxon>
        <taxon>Lactobacillaceae</taxon>
        <taxon>Lacticaseibacillus</taxon>
    </lineage>
</organism>
<dbReference type="PANTHER" id="PTHR21600">
    <property type="entry name" value="MITOCHONDRIAL RNA PSEUDOURIDINE SYNTHASE"/>
    <property type="match status" value="1"/>
</dbReference>
<dbReference type="NCBIfam" id="TIGR00005">
    <property type="entry name" value="rluA_subfam"/>
    <property type="match status" value="1"/>
</dbReference>
<reference evidence="6 7" key="1">
    <citation type="journal article" date="2015" name="Genome Announc.">
        <title>Expanding the biotechnology potential of lactobacilli through comparative genomics of 213 strains and associated genera.</title>
        <authorList>
            <person name="Sun Z."/>
            <person name="Harris H.M."/>
            <person name="McCann A."/>
            <person name="Guo C."/>
            <person name="Argimon S."/>
            <person name="Zhang W."/>
            <person name="Yang X."/>
            <person name="Jeffery I.B."/>
            <person name="Cooney J.C."/>
            <person name="Kagawa T.F."/>
            <person name="Liu W."/>
            <person name="Song Y."/>
            <person name="Salvetti E."/>
            <person name="Wrobel A."/>
            <person name="Rasinkangas P."/>
            <person name="Parkhill J."/>
            <person name="Rea M.C."/>
            <person name="O'Sullivan O."/>
            <person name="Ritari J."/>
            <person name="Douillard F.P."/>
            <person name="Paul Ross R."/>
            <person name="Yang R."/>
            <person name="Briner A.E."/>
            <person name="Felis G.E."/>
            <person name="de Vos W.M."/>
            <person name="Barrangou R."/>
            <person name="Klaenhammer T.R."/>
            <person name="Caufield P.W."/>
            <person name="Cui Y."/>
            <person name="Zhang H."/>
            <person name="O'Toole P.W."/>
        </authorList>
    </citation>
    <scope>NUCLEOTIDE SEQUENCE [LARGE SCALE GENOMIC DNA]</scope>
    <source>
        <strain evidence="6 7">DSM 24301</strain>
    </source>
</reference>
<gene>
    <name evidence="6" type="ORF">IV56_GL000530</name>
</gene>
<name>A0A0R2N061_9LACO</name>
<comment type="caution">
    <text evidence="6">The sequence shown here is derived from an EMBL/GenBank/DDBJ whole genome shotgun (WGS) entry which is preliminary data.</text>
</comment>
<dbReference type="GO" id="GO:0009982">
    <property type="term" value="F:pseudouridine synthase activity"/>
    <property type="evidence" value="ECO:0007669"/>
    <property type="project" value="InterPro"/>
</dbReference>
<keyword evidence="7" id="KW-1185">Reference proteome</keyword>
<comment type="similarity">
    <text evidence="2 4">Belongs to the pseudouridine synthase RluA family.</text>
</comment>
<dbReference type="Proteomes" id="UP000050969">
    <property type="component" value="Unassembled WGS sequence"/>
</dbReference>
<dbReference type="GO" id="GO:0000455">
    <property type="term" value="P:enzyme-directed rRNA pseudouridine synthesis"/>
    <property type="evidence" value="ECO:0007669"/>
    <property type="project" value="TreeGrafter"/>
</dbReference>
<protein>
    <recommendedName>
        <fullName evidence="4">Pseudouridine synthase</fullName>
        <ecNumber evidence="4">5.4.99.-</ecNumber>
    </recommendedName>
</protein>
<dbReference type="RefSeq" id="WP_056992767.1">
    <property type="nucleotide sequence ID" value="NZ_JQCE01000021.1"/>
</dbReference>
<dbReference type="GO" id="GO:0140098">
    <property type="term" value="F:catalytic activity, acting on RNA"/>
    <property type="evidence" value="ECO:0007669"/>
    <property type="project" value="UniProtKB-ARBA"/>
</dbReference>
<dbReference type="CDD" id="cd02869">
    <property type="entry name" value="PseudoU_synth_RluA_like"/>
    <property type="match status" value="1"/>
</dbReference>
<accession>A0A0R2N061</accession>
<feature type="domain" description="Pseudouridine synthase RsuA/RluA-like" evidence="5">
    <location>
        <begin position="80"/>
        <end position="231"/>
    </location>
</feature>
<dbReference type="Gene3D" id="3.30.2350.10">
    <property type="entry name" value="Pseudouridine synthase"/>
    <property type="match status" value="1"/>
</dbReference>
<sequence length="287" mass="32011">MDTFEYQIDEKTTVKKFLSYHGVSHRLLKKMFDQNKIRVNQRVSQNQTLKPGDQLVMTLPEQGGITPNQGELKVVYEDKNWLVIDKPAGLTSVPGPSRPDDSVLNRVAGYLITQGKIAPQPAIMTRLDRDTTGLVLVAKHVLAQGWLDQLGVNKQVTKRYLALAVGHLPQQSGTFDQPLGMAEDGIHRMVRADGQQALTQYRVLQESAHYSLVELNLVTGRTHQIRVHMAHAGHPLVGDPLYGETIPALQHQALLAYQLTFFDPFTQATHQVELPMPAIFETLLAAD</sequence>
<evidence type="ECO:0000256" key="1">
    <source>
        <dbReference type="ARBA" id="ARBA00000073"/>
    </source>
</evidence>
<evidence type="ECO:0000256" key="2">
    <source>
        <dbReference type="ARBA" id="ARBA00010876"/>
    </source>
</evidence>
<dbReference type="InterPro" id="IPR006145">
    <property type="entry name" value="PsdUridine_synth_RsuA/RluA"/>
</dbReference>
<comment type="function">
    <text evidence="4">Responsible for synthesis of pseudouridine from uracil.</text>
</comment>
<keyword evidence="4" id="KW-0413">Isomerase</keyword>